<dbReference type="Gene3D" id="1.10.3720.10">
    <property type="entry name" value="MetI-like"/>
    <property type="match status" value="1"/>
</dbReference>
<name>D3QBI6_STANL</name>
<comment type="subcellular location">
    <subcellularLocation>
        <location evidence="1 7">Cell membrane</location>
        <topology evidence="1 7">Multi-pass membrane protein</topology>
    </subcellularLocation>
</comment>
<reference evidence="9 10" key="1">
    <citation type="journal article" date="2009" name="Stand. Genomic Sci.">
        <title>Complete genome sequence of Stackebrandtia nassauensis type strain (LLR-40K-21).</title>
        <authorList>
            <person name="Munk C."/>
            <person name="Lapidus A."/>
            <person name="Copeland A."/>
            <person name="Jando M."/>
            <person name="Mayilraj S."/>
            <person name="Glavina Del Rio T."/>
            <person name="Nolan M."/>
            <person name="Chen F."/>
            <person name="Lucas S."/>
            <person name="Tice H."/>
            <person name="Cheng J.F."/>
            <person name="Han C."/>
            <person name="Detter J.C."/>
            <person name="Bruce D."/>
            <person name="Goodwin L."/>
            <person name="Chain P."/>
            <person name="Pitluck S."/>
            <person name="Goker M."/>
            <person name="Ovchinikova G."/>
            <person name="Pati A."/>
            <person name="Ivanova N."/>
            <person name="Mavromatis K."/>
            <person name="Chen A."/>
            <person name="Palaniappan K."/>
            <person name="Land M."/>
            <person name="Hauser L."/>
            <person name="Chang Y.J."/>
            <person name="Jeffries C.D."/>
            <person name="Bristow J."/>
            <person name="Eisen J.A."/>
            <person name="Markowitz V."/>
            <person name="Hugenholtz P."/>
            <person name="Kyrpides N.C."/>
            <person name="Klenk H.P."/>
        </authorList>
    </citation>
    <scope>NUCLEOTIDE SEQUENCE [LARGE SCALE GENOMIC DNA]</scope>
    <source>
        <strain evidence="10">DSM 44728 / CIP 108903 / NRRL B-16338 / NBRC 102104 / LLR-40K-21</strain>
    </source>
</reference>
<dbReference type="Pfam" id="PF00528">
    <property type="entry name" value="BPD_transp_1"/>
    <property type="match status" value="1"/>
</dbReference>
<evidence type="ECO:0000259" key="8">
    <source>
        <dbReference type="PROSITE" id="PS50928"/>
    </source>
</evidence>
<keyword evidence="3" id="KW-1003">Cell membrane</keyword>
<organism evidence="9 10">
    <name type="scientific">Stackebrandtia nassauensis (strain DSM 44728 / CIP 108903 / NRRL B-16338 / NBRC 102104 / LLR-40K-21)</name>
    <dbReference type="NCBI Taxonomy" id="446470"/>
    <lineage>
        <taxon>Bacteria</taxon>
        <taxon>Bacillati</taxon>
        <taxon>Actinomycetota</taxon>
        <taxon>Actinomycetes</taxon>
        <taxon>Glycomycetales</taxon>
        <taxon>Glycomycetaceae</taxon>
        <taxon>Stackebrandtia</taxon>
    </lineage>
</organism>
<feature type="transmembrane region" description="Helical" evidence="7">
    <location>
        <begin position="175"/>
        <end position="200"/>
    </location>
</feature>
<feature type="transmembrane region" description="Helical" evidence="7">
    <location>
        <begin position="107"/>
        <end position="131"/>
    </location>
</feature>
<evidence type="ECO:0000256" key="2">
    <source>
        <dbReference type="ARBA" id="ARBA00022448"/>
    </source>
</evidence>
<dbReference type="GO" id="GO:0055085">
    <property type="term" value="P:transmembrane transport"/>
    <property type="evidence" value="ECO:0007669"/>
    <property type="project" value="InterPro"/>
</dbReference>
<dbReference type="CDD" id="cd06261">
    <property type="entry name" value="TM_PBP2"/>
    <property type="match status" value="1"/>
</dbReference>
<evidence type="ECO:0000256" key="4">
    <source>
        <dbReference type="ARBA" id="ARBA00022692"/>
    </source>
</evidence>
<keyword evidence="10" id="KW-1185">Reference proteome</keyword>
<dbReference type="AlphaFoldDB" id="D3QBI6"/>
<protein>
    <submittedName>
        <fullName evidence="9">Binding-protein-dependent transport systems inner membrane component</fullName>
    </submittedName>
</protein>
<dbReference type="PROSITE" id="PS50928">
    <property type="entry name" value="ABC_TM1"/>
    <property type="match status" value="1"/>
</dbReference>
<accession>D3QBI6</accession>
<dbReference type="InterPro" id="IPR035906">
    <property type="entry name" value="MetI-like_sf"/>
</dbReference>
<feature type="domain" description="ABC transmembrane type-1" evidence="8">
    <location>
        <begin position="58"/>
        <end position="249"/>
    </location>
</feature>
<keyword evidence="5 7" id="KW-1133">Transmembrane helix</keyword>
<proteinExistence type="inferred from homology"/>
<dbReference type="InterPro" id="IPR050366">
    <property type="entry name" value="BP-dependent_transpt_permease"/>
</dbReference>
<dbReference type="InterPro" id="IPR000515">
    <property type="entry name" value="MetI-like"/>
</dbReference>
<feature type="transmembrane region" description="Helical" evidence="7">
    <location>
        <begin position="75"/>
        <end position="95"/>
    </location>
</feature>
<comment type="similarity">
    <text evidence="7">Belongs to the binding-protein-dependent transport system permease family.</text>
</comment>
<dbReference type="SUPFAM" id="SSF161098">
    <property type="entry name" value="MetI-like"/>
    <property type="match status" value="1"/>
</dbReference>
<dbReference type="GO" id="GO:0005886">
    <property type="term" value="C:plasma membrane"/>
    <property type="evidence" value="ECO:0007669"/>
    <property type="project" value="UniProtKB-SubCell"/>
</dbReference>
<dbReference type="HOGENOM" id="CLU_028518_8_0_11"/>
<evidence type="ECO:0000256" key="6">
    <source>
        <dbReference type="ARBA" id="ARBA00023136"/>
    </source>
</evidence>
<evidence type="ECO:0000256" key="7">
    <source>
        <dbReference type="RuleBase" id="RU363032"/>
    </source>
</evidence>
<keyword evidence="4 7" id="KW-0812">Transmembrane</keyword>
<evidence type="ECO:0000256" key="3">
    <source>
        <dbReference type="ARBA" id="ARBA00022475"/>
    </source>
</evidence>
<keyword evidence="6 7" id="KW-0472">Membrane</keyword>
<feature type="transmembrane region" description="Helical" evidence="7">
    <location>
        <begin position="227"/>
        <end position="252"/>
    </location>
</feature>
<dbReference type="Proteomes" id="UP000000844">
    <property type="component" value="Chromosome"/>
</dbReference>
<dbReference type="eggNOG" id="COG1173">
    <property type="taxonomic scope" value="Bacteria"/>
</dbReference>
<dbReference type="KEGG" id="sna:Snas_3198"/>
<dbReference type="PANTHER" id="PTHR43386:SF1">
    <property type="entry name" value="D,D-DIPEPTIDE TRANSPORT SYSTEM PERMEASE PROTEIN DDPC-RELATED"/>
    <property type="match status" value="1"/>
</dbReference>
<evidence type="ECO:0000313" key="9">
    <source>
        <dbReference type="EMBL" id="ADD42868.1"/>
    </source>
</evidence>
<keyword evidence="2 7" id="KW-0813">Transport</keyword>
<dbReference type="PANTHER" id="PTHR43386">
    <property type="entry name" value="OLIGOPEPTIDE TRANSPORT SYSTEM PERMEASE PROTEIN APPC"/>
    <property type="match status" value="1"/>
</dbReference>
<evidence type="ECO:0000256" key="5">
    <source>
        <dbReference type="ARBA" id="ARBA00022989"/>
    </source>
</evidence>
<gene>
    <name evidence="9" type="ordered locus">Snas_3198</name>
</gene>
<evidence type="ECO:0000313" key="10">
    <source>
        <dbReference type="Proteomes" id="UP000000844"/>
    </source>
</evidence>
<dbReference type="EMBL" id="CP001778">
    <property type="protein sequence ID" value="ADD42868.1"/>
    <property type="molecule type" value="Genomic_DNA"/>
</dbReference>
<feature type="transmembrane region" description="Helical" evidence="7">
    <location>
        <begin position="46"/>
        <end position="68"/>
    </location>
</feature>
<dbReference type="STRING" id="446470.Snas_3198"/>
<evidence type="ECO:0000256" key="1">
    <source>
        <dbReference type="ARBA" id="ARBA00004651"/>
    </source>
</evidence>
<sequence length="260" mass="26730">MVLGVVGVLAVLAPLIADESGLDATKAEGGRLEGPSWRFWLGTDEVGRSVLVLVLWGARVSLLVGLAATVLSVGLGALVGLVAGHAGGGVSWVLMRVTDWFLVLPQLVLAIALATVLGPTQATIIVAIALTSWASTARLVRAATLSVSTRGHVERAKALGAGGWHVVRRHVLPGVLPLIAASATLQVASSVLAEATLSFLGLGDPGRVSWGTMLSRAHEAGSVSYGAWWYLLPPGLAIIAVVAAFTVCGRALESAFQEGR</sequence>